<evidence type="ECO:0000256" key="1">
    <source>
        <dbReference type="ARBA" id="ARBA00004651"/>
    </source>
</evidence>
<name>A0A4R3VC25_9BURK</name>
<dbReference type="SUPFAM" id="SSF55785">
    <property type="entry name" value="PYP-like sensor domain (PAS domain)"/>
    <property type="match status" value="1"/>
</dbReference>
<dbReference type="InterPro" id="IPR029787">
    <property type="entry name" value="Nucleotide_cyclase"/>
</dbReference>
<evidence type="ECO:0000259" key="8">
    <source>
        <dbReference type="PROSITE" id="PS50113"/>
    </source>
</evidence>
<dbReference type="PANTHER" id="PTHR44757">
    <property type="entry name" value="DIGUANYLATE CYCLASE DGCP"/>
    <property type="match status" value="1"/>
</dbReference>
<feature type="domain" description="PAC" evidence="8">
    <location>
        <begin position="415"/>
        <end position="467"/>
    </location>
</feature>
<dbReference type="Pfam" id="PF13426">
    <property type="entry name" value="PAS_9"/>
    <property type="match status" value="1"/>
</dbReference>
<keyword evidence="4 6" id="KW-1133">Transmembrane helix</keyword>
<gene>
    <name evidence="10" type="ORF">EV686_10262</name>
</gene>
<dbReference type="InterPro" id="IPR033479">
    <property type="entry name" value="dCache_1"/>
</dbReference>
<dbReference type="CDD" id="cd12914">
    <property type="entry name" value="PDC1_DGC_like"/>
    <property type="match status" value="1"/>
</dbReference>
<dbReference type="FunFam" id="3.30.70.270:FF:000001">
    <property type="entry name" value="Diguanylate cyclase domain protein"/>
    <property type="match status" value="1"/>
</dbReference>
<dbReference type="CDD" id="cd12915">
    <property type="entry name" value="PDC2_DGC_like"/>
    <property type="match status" value="1"/>
</dbReference>
<dbReference type="InterPro" id="IPR043128">
    <property type="entry name" value="Rev_trsase/Diguanyl_cyclase"/>
</dbReference>
<dbReference type="PROSITE" id="PS50887">
    <property type="entry name" value="GGDEF"/>
    <property type="match status" value="1"/>
</dbReference>
<feature type="transmembrane region" description="Helical" evidence="6">
    <location>
        <begin position="28"/>
        <end position="47"/>
    </location>
</feature>
<dbReference type="Proteomes" id="UP000294692">
    <property type="component" value="Unassembled WGS sequence"/>
</dbReference>
<evidence type="ECO:0000256" key="4">
    <source>
        <dbReference type="ARBA" id="ARBA00022989"/>
    </source>
</evidence>
<proteinExistence type="predicted"/>
<protein>
    <submittedName>
        <fullName evidence="10">PAS domain S-box-containing protein/diguanylate cyclase (GGDEF)-like protein</fullName>
    </submittedName>
</protein>
<evidence type="ECO:0000256" key="5">
    <source>
        <dbReference type="ARBA" id="ARBA00023136"/>
    </source>
</evidence>
<comment type="subcellular location">
    <subcellularLocation>
        <location evidence="1">Cell membrane</location>
        <topology evidence="1">Multi-pass membrane protein</topology>
    </subcellularLocation>
</comment>
<feature type="transmembrane region" description="Helical" evidence="6">
    <location>
        <begin position="304"/>
        <end position="327"/>
    </location>
</feature>
<keyword evidence="3 6" id="KW-0812">Transmembrane</keyword>
<dbReference type="Gene3D" id="3.30.70.270">
    <property type="match status" value="1"/>
</dbReference>
<evidence type="ECO:0000313" key="10">
    <source>
        <dbReference type="EMBL" id="TCV01353.1"/>
    </source>
</evidence>
<dbReference type="NCBIfam" id="TIGR00254">
    <property type="entry name" value="GGDEF"/>
    <property type="match status" value="1"/>
</dbReference>
<dbReference type="GO" id="GO:0005886">
    <property type="term" value="C:plasma membrane"/>
    <property type="evidence" value="ECO:0007669"/>
    <property type="project" value="UniProtKB-SubCell"/>
</dbReference>
<dbReference type="OrthoDB" id="9813903at2"/>
<evidence type="ECO:0000256" key="6">
    <source>
        <dbReference type="SAM" id="Phobius"/>
    </source>
</evidence>
<accession>A0A4R3VC25</accession>
<dbReference type="EMBL" id="SMBX01000002">
    <property type="protein sequence ID" value="TCV01353.1"/>
    <property type="molecule type" value="Genomic_DNA"/>
</dbReference>
<dbReference type="SMART" id="SM00267">
    <property type="entry name" value="GGDEF"/>
    <property type="match status" value="1"/>
</dbReference>
<evidence type="ECO:0000259" key="7">
    <source>
        <dbReference type="PROSITE" id="PS50112"/>
    </source>
</evidence>
<keyword evidence="11" id="KW-1185">Reference proteome</keyword>
<sequence>MIRLKALEVGDAAVQPAGAFWRRLLRMTLSPVIVLVCATVVVALWWMTMQRIEFEREQAIEAAMKSNANLAIAFEQQVSRTLQAAEQMAAFVREQYLSNGKHIDLRNWVENRIIREETFNIISVVDETGAVVSSSKEGGLVNYADRKFFLMQRNNRHDTLFINEPVIGRVTGRWQVPMSMRISPPDGSFAGVVVMSVDPSSFSVFYHQTDLGDKGLMELVDLDGVVFERKLGEHSSFGVDVRDLHWFQRRLDEPAGDFIDDGAALDGVVRIVSYRRMRDYPLMVTVGVSYDDEMTPVRQRRISYLALASVATAALLILSALLMWALARQRAVANALLANEALFRATFNQAAMGIAHIAPDGRILGVNEKFCRMLGYSRETLCGLTVYDLGNARDGDRMRQFIAQRLSSNARIYPQEIEKAYRRGDGSLLWVCEALSVVRNSHGKPKFLVAVTQDITARKELEERLSHDAMHDALTRLPNRVMFHDRLSKVLAFAHRHDTLAAVLYLDLDGFKEVNDSYGHAVGDVLLQQVAERLRNSVREEDMVARLGGDEFAIVLPWLSDERDCGVVAEKVIAALSEPFHLKEGPAVISASVGVAVFPVHGQDVATLVVHADGAMYAAKHAGKNRYCYEPLRA</sequence>
<dbReference type="InterPro" id="IPR052155">
    <property type="entry name" value="Biofilm_reg_signaling"/>
</dbReference>
<feature type="domain" description="GGDEF" evidence="9">
    <location>
        <begin position="499"/>
        <end position="632"/>
    </location>
</feature>
<dbReference type="SMART" id="SM00086">
    <property type="entry name" value="PAC"/>
    <property type="match status" value="1"/>
</dbReference>
<dbReference type="PROSITE" id="PS50112">
    <property type="entry name" value="PAS"/>
    <property type="match status" value="1"/>
</dbReference>
<dbReference type="CDD" id="cd00130">
    <property type="entry name" value="PAS"/>
    <property type="match status" value="1"/>
</dbReference>
<dbReference type="RefSeq" id="WP_132473810.1">
    <property type="nucleotide sequence ID" value="NZ_JBEBWM010000053.1"/>
</dbReference>
<dbReference type="InterPro" id="IPR035965">
    <property type="entry name" value="PAS-like_dom_sf"/>
</dbReference>
<organism evidence="10 11">
    <name type="scientific">Paracandidimonas soli</name>
    <dbReference type="NCBI Taxonomy" id="1917182"/>
    <lineage>
        <taxon>Bacteria</taxon>
        <taxon>Pseudomonadati</taxon>
        <taxon>Pseudomonadota</taxon>
        <taxon>Betaproteobacteria</taxon>
        <taxon>Burkholderiales</taxon>
        <taxon>Alcaligenaceae</taxon>
        <taxon>Paracandidimonas</taxon>
    </lineage>
</organism>
<evidence type="ECO:0000256" key="2">
    <source>
        <dbReference type="ARBA" id="ARBA00022475"/>
    </source>
</evidence>
<dbReference type="PROSITE" id="PS50113">
    <property type="entry name" value="PAC"/>
    <property type="match status" value="1"/>
</dbReference>
<keyword evidence="5 6" id="KW-0472">Membrane</keyword>
<dbReference type="SUPFAM" id="SSF55073">
    <property type="entry name" value="Nucleotide cyclase"/>
    <property type="match status" value="1"/>
</dbReference>
<comment type="caution">
    <text evidence="10">The sequence shown here is derived from an EMBL/GenBank/DDBJ whole genome shotgun (WGS) entry which is preliminary data.</text>
</comment>
<dbReference type="CDD" id="cd01949">
    <property type="entry name" value="GGDEF"/>
    <property type="match status" value="1"/>
</dbReference>
<evidence type="ECO:0000259" key="9">
    <source>
        <dbReference type="PROSITE" id="PS50887"/>
    </source>
</evidence>
<dbReference type="AlphaFoldDB" id="A0A4R3VC25"/>
<dbReference type="InterPro" id="IPR000160">
    <property type="entry name" value="GGDEF_dom"/>
</dbReference>
<dbReference type="InterPro" id="IPR001610">
    <property type="entry name" value="PAC"/>
</dbReference>
<reference evidence="10 11" key="1">
    <citation type="submission" date="2019-03" db="EMBL/GenBank/DDBJ databases">
        <title>Genomic Encyclopedia of Type Strains, Phase IV (KMG-IV): sequencing the most valuable type-strain genomes for metagenomic binning, comparative biology and taxonomic classification.</title>
        <authorList>
            <person name="Goeker M."/>
        </authorList>
    </citation>
    <scope>NUCLEOTIDE SEQUENCE [LARGE SCALE GENOMIC DNA]</scope>
    <source>
        <strain evidence="10 11">DSM 100048</strain>
    </source>
</reference>
<dbReference type="InterPro" id="IPR000700">
    <property type="entry name" value="PAS-assoc_C"/>
</dbReference>
<dbReference type="Pfam" id="PF02743">
    <property type="entry name" value="dCache_1"/>
    <property type="match status" value="1"/>
</dbReference>
<evidence type="ECO:0000256" key="3">
    <source>
        <dbReference type="ARBA" id="ARBA00022692"/>
    </source>
</evidence>
<feature type="domain" description="PAS" evidence="7">
    <location>
        <begin position="339"/>
        <end position="409"/>
    </location>
</feature>
<dbReference type="NCBIfam" id="TIGR00229">
    <property type="entry name" value="sensory_box"/>
    <property type="match status" value="1"/>
</dbReference>
<dbReference type="Gene3D" id="3.30.450.20">
    <property type="entry name" value="PAS domain"/>
    <property type="match status" value="3"/>
</dbReference>
<dbReference type="SMART" id="SM00091">
    <property type="entry name" value="PAS"/>
    <property type="match status" value="1"/>
</dbReference>
<evidence type="ECO:0000313" key="11">
    <source>
        <dbReference type="Proteomes" id="UP000294692"/>
    </source>
</evidence>
<dbReference type="PANTHER" id="PTHR44757:SF2">
    <property type="entry name" value="BIOFILM ARCHITECTURE MAINTENANCE PROTEIN MBAA"/>
    <property type="match status" value="1"/>
</dbReference>
<keyword evidence="2" id="KW-1003">Cell membrane</keyword>
<dbReference type="InterPro" id="IPR000014">
    <property type="entry name" value="PAS"/>
</dbReference>
<dbReference type="GO" id="GO:0003824">
    <property type="term" value="F:catalytic activity"/>
    <property type="evidence" value="ECO:0007669"/>
    <property type="project" value="UniProtKB-ARBA"/>
</dbReference>
<dbReference type="Pfam" id="PF00990">
    <property type="entry name" value="GGDEF"/>
    <property type="match status" value="1"/>
</dbReference>